<keyword evidence="2" id="KW-0645">Protease</keyword>
<feature type="domain" description="Peptidase C-terminal archaeal/bacterial" evidence="10">
    <location>
        <begin position="547"/>
        <end position="603"/>
    </location>
</feature>
<dbReference type="PANTHER" id="PTHR12147">
    <property type="entry name" value="METALLOPEPTIDASE M28 FAMILY MEMBER"/>
    <property type="match status" value="1"/>
</dbReference>
<dbReference type="GO" id="GO:0008235">
    <property type="term" value="F:metalloexopeptidase activity"/>
    <property type="evidence" value="ECO:0007669"/>
    <property type="project" value="InterPro"/>
</dbReference>
<keyword evidence="4 9" id="KW-0732">Signal</keyword>
<keyword evidence="6 7" id="KW-0862">Zinc</keyword>
<keyword evidence="5" id="KW-0378">Hydrolase</keyword>
<evidence type="ECO:0000256" key="3">
    <source>
        <dbReference type="ARBA" id="ARBA00022723"/>
    </source>
</evidence>
<feature type="binding site" evidence="7">
    <location>
        <position position="215"/>
    </location>
    <ligand>
        <name>Zn(2+)</name>
        <dbReference type="ChEBI" id="CHEBI:29105"/>
        <label>1</label>
    </ligand>
</feature>
<reference evidence="12" key="2">
    <citation type="submission" date="2023-01" db="EMBL/GenBank/DDBJ databases">
        <title>Draft genome sequence of Pseudoalteromonas tetraodonis strain NBRC 103034.</title>
        <authorList>
            <person name="Sun Q."/>
            <person name="Mori K."/>
        </authorList>
    </citation>
    <scope>NUCLEOTIDE SEQUENCE</scope>
    <source>
        <strain evidence="12">NBRC 103034</strain>
    </source>
</reference>
<evidence type="ECO:0000259" key="11">
    <source>
        <dbReference type="Pfam" id="PF04389"/>
    </source>
</evidence>
<evidence type="ECO:0000256" key="6">
    <source>
        <dbReference type="ARBA" id="ARBA00022833"/>
    </source>
</evidence>
<evidence type="ECO:0000259" key="10">
    <source>
        <dbReference type="Pfam" id="PF04151"/>
    </source>
</evidence>
<dbReference type="Proteomes" id="UP001161408">
    <property type="component" value="Unassembled WGS sequence"/>
</dbReference>
<name>A0AA37W5T2_9GAMM</name>
<dbReference type="PIRSF" id="PIRSF036685">
    <property type="entry name" value="BacLeuNPeptidase"/>
    <property type="match status" value="1"/>
</dbReference>
<dbReference type="RefSeq" id="WP_013463301.1">
    <property type="nucleotide sequence ID" value="NZ_BJXY01000015.1"/>
</dbReference>
<dbReference type="InterPro" id="IPR012189">
    <property type="entry name" value="Pept_M28E_Ap1"/>
</dbReference>
<evidence type="ECO:0000256" key="7">
    <source>
        <dbReference type="PIRSR" id="PIRSR036685-1"/>
    </source>
</evidence>
<evidence type="ECO:0000313" key="12">
    <source>
        <dbReference type="EMBL" id="GLQ04356.1"/>
    </source>
</evidence>
<feature type="chain" id="PRO_5041443426" evidence="9">
    <location>
        <begin position="22"/>
        <end position="618"/>
    </location>
</feature>
<comment type="caution">
    <text evidence="12">The sequence shown here is derived from an EMBL/GenBank/DDBJ whole genome shotgun (WGS) entry which is preliminary data.</text>
</comment>
<keyword evidence="3 7" id="KW-0479">Metal-binding</keyword>
<evidence type="ECO:0000313" key="13">
    <source>
        <dbReference type="Proteomes" id="UP001161408"/>
    </source>
</evidence>
<sequence length="618" mass="67155">MNYFKQLAVITTLTLSFNCLANENPDNIWVTIDSTAAQHYHHEQGTFLQKMQFAHRKSSILPDVDLLSVPRDAVNNLSEFMHQNYNRCGGFVAHSSFEEANDYAKQLAVVQNSQATSAFNYSIDNAQTVQSLISAQSPINLQSTVNSLTSFNNRYYTSQTGVDASQWLQSYWQQIASVRSDITIESYQHSWAQSSVIVTIAGAENADEIVIIGGHLDSINQANPAQGRSPGADDNASGIAVLTEALRAIVDTNYKPQKTIQIMAFAAEEVGLKGSKAIASSYRSLGKNVVGMVQFDMTGNNGSIEDIIMMTDYTTNAQNQFLAQLIDTYLPQISYGFDQCGYGCSDHASWYQQGFAASMPFESKMNDINPLIHTQNDSNFDADHAIKFANLAVSFVAELAKNAGDVTPPNNNELVNGEPISGINATAKEQLIYTLNVPKGAQNLSFETSGDNGDADLYVKYNQAPTLTDYDCKSTSATSNERCDIPTSNEGTYYVMVEAYSAISNVSLTGSFEPAGALEPINRVEDNVSVNTGGWQRFEQRLAAGYASLNVAISGGSGDADLYLNFGAPSSNTQFVCRPYKNGNTESCTISAPQAGVWHIDVKGYRNASGITLTINAQ</sequence>
<feature type="domain" description="Peptidase C-terminal archaeal/bacterial" evidence="10">
    <location>
        <begin position="432"/>
        <end position="498"/>
    </location>
</feature>
<dbReference type="AlphaFoldDB" id="A0AA37W5T2"/>
<feature type="disulfide bond" evidence="8">
    <location>
        <begin position="340"/>
        <end position="344"/>
    </location>
</feature>
<evidence type="ECO:0000256" key="8">
    <source>
        <dbReference type="PIRSR" id="PIRSR036685-2"/>
    </source>
</evidence>
<dbReference type="Pfam" id="PF04151">
    <property type="entry name" value="PPC"/>
    <property type="match status" value="2"/>
</dbReference>
<protein>
    <submittedName>
        <fullName evidence="12">Aminopeptidase</fullName>
    </submittedName>
</protein>
<dbReference type="Pfam" id="PF04389">
    <property type="entry name" value="Peptidase_M28"/>
    <property type="match status" value="1"/>
</dbReference>
<dbReference type="InterPro" id="IPR045175">
    <property type="entry name" value="M28_fam"/>
</dbReference>
<feature type="domain" description="Peptidase M28" evidence="11">
    <location>
        <begin position="196"/>
        <end position="383"/>
    </location>
</feature>
<dbReference type="GO" id="GO:0046872">
    <property type="term" value="F:metal ion binding"/>
    <property type="evidence" value="ECO:0007669"/>
    <property type="project" value="UniProtKB-KW"/>
</dbReference>
<dbReference type="GO" id="GO:0004177">
    <property type="term" value="F:aminopeptidase activity"/>
    <property type="evidence" value="ECO:0007669"/>
    <property type="project" value="UniProtKB-KW"/>
</dbReference>
<feature type="binding site" evidence="7">
    <location>
        <position position="296"/>
    </location>
    <ligand>
        <name>Zn(2+)</name>
        <dbReference type="ChEBI" id="CHEBI:29105"/>
        <label>1</label>
    </ligand>
</feature>
<dbReference type="EMBL" id="BSNE01000020">
    <property type="protein sequence ID" value="GLQ04356.1"/>
    <property type="molecule type" value="Genomic_DNA"/>
</dbReference>
<keyword evidence="1 12" id="KW-0031">Aminopeptidase</keyword>
<dbReference type="InterPro" id="IPR007484">
    <property type="entry name" value="Peptidase_M28"/>
</dbReference>
<keyword evidence="13" id="KW-1185">Reference proteome</keyword>
<gene>
    <name evidence="12" type="ORF">GCM10007914_32370</name>
</gene>
<feature type="binding site" evidence="7">
    <location>
        <position position="373"/>
    </location>
    <ligand>
        <name>Zn(2+)</name>
        <dbReference type="ChEBI" id="CHEBI:29105"/>
        <label>2</label>
        <note>catalytic</note>
    </ligand>
</feature>
<evidence type="ECO:0000256" key="1">
    <source>
        <dbReference type="ARBA" id="ARBA00022438"/>
    </source>
</evidence>
<feature type="signal peptide" evidence="9">
    <location>
        <begin position="1"/>
        <end position="21"/>
    </location>
</feature>
<dbReference type="Gene3D" id="3.40.630.10">
    <property type="entry name" value="Zn peptidases"/>
    <property type="match status" value="1"/>
</dbReference>
<evidence type="ECO:0000256" key="5">
    <source>
        <dbReference type="ARBA" id="ARBA00022801"/>
    </source>
</evidence>
<feature type="binding site" evidence="7">
    <location>
        <position position="234"/>
    </location>
    <ligand>
        <name>Zn(2+)</name>
        <dbReference type="ChEBI" id="CHEBI:29105"/>
        <label>1</label>
    </ligand>
</feature>
<dbReference type="PANTHER" id="PTHR12147:SF56">
    <property type="entry name" value="AMINOPEPTIDASE YDR415C-RELATED"/>
    <property type="match status" value="1"/>
</dbReference>
<dbReference type="CDD" id="cd03879">
    <property type="entry name" value="M28_AAP"/>
    <property type="match status" value="1"/>
</dbReference>
<proteinExistence type="predicted"/>
<evidence type="ECO:0000256" key="4">
    <source>
        <dbReference type="ARBA" id="ARBA00022729"/>
    </source>
</evidence>
<reference evidence="12" key="1">
    <citation type="journal article" date="2014" name="Int. J. Syst. Evol. Microbiol.">
        <title>Complete genome sequence of Corynebacterium casei LMG S-19264T (=DSM 44701T), isolated from a smear-ripened cheese.</title>
        <authorList>
            <consortium name="US DOE Joint Genome Institute (JGI-PGF)"/>
            <person name="Walter F."/>
            <person name="Albersmeier A."/>
            <person name="Kalinowski J."/>
            <person name="Ruckert C."/>
        </authorList>
    </citation>
    <scope>NUCLEOTIDE SEQUENCE</scope>
    <source>
        <strain evidence="12">NBRC 103034</strain>
    </source>
</reference>
<dbReference type="GO" id="GO:0006508">
    <property type="term" value="P:proteolysis"/>
    <property type="evidence" value="ECO:0007669"/>
    <property type="project" value="UniProtKB-KW"/>
</dbReference>
<keyword evidence="8" id="KW-1015">Disulfide bond</keyword>
<accession>A0AA37W5T2</accession>
<evidence type="ECO:0000256" key="9">
    <source>
        <dbReference type="SAM" id="SignalP"/>
    </source>
</evidence>
<comment type="cofactor">
    <cofactor evidence="7">
        <name>Zn(2+)</name>
        <dbReference type="ChEBI" id="CHEBI:29105"/>
    </cofactor>
    <text evidence="7">Binds 2 Zn(2+) ions per subunit.</text>
</comment>
<evidence type="ECO:0000256" key="2">
    <source>
        <dbReference type="ARBA" id="ARBA00022670"/>
    </source>
</evidence>
<organism evidence="12 13">
    <name type="scientific">Pseudoalteromonas tetraodonis GFC</name>
    <dbReference type="NCBI Taxonomy" id="1315271"/>
    <lineage>
        <taxon>Bacteria</taxon>
        <taxon>Pseudomonadati</taxon>
        <taxon>Pseudomonadota</taxon>
        <taxon>Gammaproteobacteria</taxon>
        <taxon>Alteromonadales</taxon>
        <taxon>Pseudoalteromonadaceae</taxon>
        <taxon>Pseudoalteromonas</taxon>
    </lineage>
</organism>
<dbReference type="SUPFAM" id="SSF53187">
    <property type="entry name" value="Zn-dependent exopeptidases"/>
    <property type="match status" value="1"/>
</dbReference>
<feature type="binding site" evidence="7">
    <location>
        <position position="269"/>
    </location>
    <ligand>
        <name>Zn(2+)</name>
        <dbReference type="ChEBI" id="CHEBI:29105"/>
        <label>2</label>
        <note>catalytic</note>
    </ligand>
</feature>
<dbReference type="InterPro" id="IPR007280">
    <property type="entry name" value="Peptidase_C_arc/bac"/>
</dbReference>
<dbReference type="Gene3D" id="2.60.120.380">
    <property type="match status" value="2"/>
</dbReference>